<dbReference type="RefSeq" id="WP_134503597.1">
    <property type="nucleotide sequence ID" value="NZ_SOEY01000026.1"/>
</dbReference>
<gene>
    <name evidence="1" type="ORF">E3O06_11840</name>
</gene>
<sequence>MHQALVERSDLIESRASAVLDEALLAGEPWTRALGVAPRGSASAVWRQHACTIAAYRDRYGIIGARPFGAAPDSTAQKLDAARVRAAIEVAQRLAAEGRAYGVPRPNLPTPTTEWVTRR</sequence>
<comment type="caution">
    <text evidence="1">The sequence shown here is derived from an EMBL/GenBank/DDBJ whole genome shotgun (WGS) entry which is preliminary data.</text>
</comment>
<name>A0A4R8UT95_9MICO</name>
<evidence type="ECO:0000313" key="1">
    <source>
        <dbReference type="EMBL" id="TFB71530.1"/>
    </source>
</evidence>
<protein>
    <submittedName>
        <fullName evidence="1">Uncharacterized protein</fullName>
    </submittedName>
</protein>
<proteinExistence type="predicted"/>
<keyword evidence="2" id="KW-1185">Reference proteome</keyword>
<organism evidence="1 2">
    <name type="scientific">Cryobacterium glaciale</name>
    <dbReference type="NCBI Taxonomy" id="1259145"/>
    <lineage>
        <taxon>Bacteria</taxon>
        <taxon>Bacillati</taxon>
        <taxon>Actinomycetota</taxon>
        <taxon>Actinomycetes</taxon>
        <taxon>Micrococcales</taxon>
        <taxon>Microbacteriaceae</taxon>
        <taxon>Cryobacterium</taxon>
    </lineage>
</organism>
<reference evidence="1 2" key="1">
    <citation type="submission" date="2019-03" db="EMBL/GenBank/DDBJ databases">
        <title>Genomics of glacier-inhabiting Cryobacterium strains.</title>
        <authorList>
            <person name="Liu Q."/>
            <person name="Xin Y.-H."/>
        </authorList>
    </citation>
    <scope>NUCLEOTIDE SEQUENCE [LARGE SCALE GENOMIC DNA]</scope>
    <source>
        <strain evidence="1 2">HLT2-23</strain>
    </source>
</reference>
<accession>A0A4R8UT95</accession>
<dbReference type="AlphaFoldDB" id="A0A4R8UT95"/>
<evidence type="ECO:0000313" key="2">
    <source>
        <dbReference type="Proteomes" id="UP000298173"/>
    </source>
</evidence>
<dbReference type="Proteomes" id="UP000298173">
    <property type="component" value="Unassembled WGS sequence"/>
</dbReference>
<dbReference type="OrthoDB" id="4524286at2"/>
<dbReference type="EMBL" id="SOEY01000026">
    <property type="protein sequence ID" value="TFB71530.1"/>
    <property type="molecule type" value="Genomic_DNA"/>
</dbReference>